<comment type="caution">
    <text evidence="8">The sequence shown here is derived from an EMBL/GenBank/DDBJ whole genome shotgun (WGS) entry which is preliminary data.</text>
</comment>
<keyword evidence="9" id="KW-1185">Reference proteome</keyword>
<evidence type="ECO:0000259" key="7">
    <source>
        <dbReference type="Pfam" id="PF06305"/>
    </source>
</evidence>
<dbReference type="Pfam" id="PF06305">
    <property type="entry name" value="LapA_dom"/>
    <property type="match status" value="1"/>
</dbReference>
<sequence>MRTLTWLWRAVLFLILFAFALKNQHAVEVKGFFGYSWQAPMVFVILGVFGVGCAVGVVAMVPSWWRHRRDARKRLHLMADATANQARQQAQAERDNPTTLPSQLPAPPDVAAPRKPAR</sequence>
<evidence type="ECO:0000256" key="1">
    <source>
        <dbReference type="ARBA" id="ARBA00022475"/>
    </source>
</evidence>
<dbReference type="InterPro" id="IPR010445">
    <property type="entry name" value="LapA_dom"/>
</dbReference>
<evidence type="ECO:0000256" key="2">
    <source>
        <dbReference type="ARBA" id="ARBA00022692"/>
    </source>
</evidence>
<evidence type="ECO:0000256" key="5">
    <source>
        <dbReference type="SAM" id="MobiDB-lite"/>
    </source>
</evidence>
<evidence type="ECO:0000256" key="6">
    <source>
        <dbReference type="SAM" id="Phobius"/>
    </source>
</evidence>
<reference evidence="8 9" key="1">
    <citation type="submission" date="2019-02" db="EMBL/GenBank/DDBJ databases">
        <title>Aquabacterium sp. strain KMB7.</title>
        <authorList>
            <person name="Chen W.-M."/>
        </authorList>
    </citation>
    <scope>NUCLEOTIDE SEQUENCE [LARGE SCALE GENOMIC DNA]</scope>
    <source>
        <strain evidence="8 9">KMB7</strain>
    </source>
</reference>
<evidence type="ECO:0000256" key="3">
    <source>
        <dbReference type="ARBA" id="ARBA00022989"/>
    </source>
</evidence>
<feature type="domain" description="Lipopolysaccharide assembly protein A" evidence="7">
    <location>
        <begin position="22"/>
        <end position="74"/>
    </location>
</feature>
<dbReference type="GO" id="GO:0005886">
    <property type="term" value="C:plasma membrane"/>
    <property type="evidence" value="ECO:0007669"/>
    <property type="project" value="InterPro"/>
</dbReference>
<organism evidence="8 9">
    <name type="scientific">Aquabacterium lacunae</name>
    <dbReference type="NCBI Taxonomy" id="2528630"/>
    <lineage>
        <taxon>Bacteria</taxon>
        <taxon>Pseudomonadati</taxon>
        <taxon>Pseudomonadota</taxon>
        <taxon>Betaproteobacteria</taxon>
        <taxon>Burkholderiales</taxon>
        <taxon>Aquabacterium</taxon>
    </lineage>
</organism>
<keyword evidence="3 6" id="KW-1133">Transmembrane helix</keyword>
<accession>A0A4Q9H387</accession>
<proteinExistence type="predicted"/>
<evidence type="ECO:0000313" key="8">
    <source>
        <dbReference type="EMBL" id="TBO34602.1"/>
    </source>
</evidence>
<dbReference type="AlphaFoldDB" id="A0A4Q9H387"/>
<keyword evidence="2 6" id="KW-0812">Transmembrane</keyword>
<feature type="region of interest" description="Disordered" evidence="5">
    <location>
        <begin position="83"/>
        <end position="118"/>
    </location>
</feature>
<evidence type="ECO:0000313" key="9">
    <source>
        <dbReference type="Proteomes" id="UP000292120"/>
    </source>
</evidence>
<keyword evidence="1" id="KW-1003">Cell membrane</keyword>
<dbReference type="EMBL" id="SIXI01000001">
    <property type="protein sequence ID" value="TBO34602.1"/>
    <property type="molecule type" value="Genomic_DNA"/>
</dbReference>
<protein>
    <submittedName>
        <fullName evidence="8">LapA family protein</fullName>
    </submittedName>
</protein>
<dbReference type="Proteomes" id="UP000292120">
    <property type="component" value="Unassembled WGS sequence"/>
</dbReference>
<name>A0A4Q9H387_9BURK</name>
<evidence type="ECO:0000256" key="4">
    <source>
        <dbReference type="ARBA" id="ARBA00023136"/>
    </source>
</evidence>
<keyword evidence="4 6" id="KW-0472">Membrane</keyword>
<gene>
    <name evidence="8" type="ORF">EYS42_03110</name>
</gene>
<feature type="transmembrane region" description="Helical" evidence="6">
    <location>
        <begin position="42"/>
        <end position="65"/>
    </location>
</feature>